<dbReference type="AlphaFoldDB" id="A0A6P5RHE4"/>
<protein>
    <submittedName>
        <fullName evidence="2">Uncharacterized protein LOC110744569</fullName>
    </submittedName>
</protein>
<reference evidence="2" key="1">
    <citation type="submission" date="2025-08" db="UniProtKB">
        <authorList>
            <consortium name="RefSeq"/>
        </authorList>
    </citation>
    <scope>IDENTIFICATION</scope>
</reference>
<evidence type="ECO:0000313" key="1">
    <source>
        <dbReference type="Proteomes" id="UP000515124"/>
    </source>
</evidence>
<dbReference type="KEGG" id="pavi:110744569"/>
<dbReference type="InterPro" id="IPR012871">
    <property type="entry name" value="DUF1668_ORYSA"/>
</dbReference>
<gene>
    <name evidence="2" type="primary">LOC110744569</name>
</gene>
<keyword evidence="1" id="KW-1185">Reference proteome</keyword>
<accession>A0A6P5RHE4</accession>
<organism evidence="1 2">
    <name type="scientific">Prunus avium</name>
    <name type="common">Cherry</name>
    <name type="synonym">Cerasus avium</name>
    <dbReference type="NCBI Taxonomy" id="42229"/>
    <lineage>
        <taxon>Eukaryota</taxon>
        <taxon>Viridiplantae</taxon>
        <taxon>Streptophyta</taxon>
        <taxon>Embryophyta</taxon>
        <taxon>Tracheophyta</taxon>
        <taxon>Spermatophyta</taxon>
        <taxon>Magnoliopsida</taxon>
        <taxon>eudicotyledons</taxon>
        <taxon>Gunneridae</taxon>
        <taxon>Pentapetalae</taxon>
        <taxon>rosids</taxon>
        <taxon>fabids</taxon>
        <taxon>Rosales</taxon>
        <taxon>Rosaceae</taxon>
        <taxon>Amygdaloideae</taxon>
        <taxon>Amygdaleae</taxon>
        <taxon>Prunus</taxon>
    </lineage>
</organism>
<dbReference type="Gene3D" id="2.120.10.80">
    <property type="entry name" value="Kelch-type beta propeller"/>
    <property type="match status" value="1"/>
</dbReference>
<dbReference type="SUPFAM" id="SSF117281">
    <property type="entry name" value="Kelch motif"/>
    <property type="match status" value="1"/>
</dbReference>
<dbReference type="Pfam" id="PF07893">
    <property type="entry name" value="DUF1668"/>
    <property type="match status" value="1"/>
</dbReference>
<dbReference type="InterPro" id="IPR015915">
    <property type="entry name" value="Kelch-typ_b-propeller"/>
</dbReference>
<dbReference type="RefSeq" id="XP_021800251.1">
    <property type="nucleotide sequence ID" value="XM_021944559.1"/>
</dbReference>
<evidence type="ECO:0000313" key="2">
    <source>
        <dbReference type="RefSeq" id="XP_021800251.1"/>
    </source>
</evidence>
<name>A0A6P5RHE4_PRUAV</name>
<dbReference type="Proteomes" id="UP000515124">
    <property type="component" value="Unplaced"/>
</dbReference>
<sequence>MQMKISYLYLHYTERLYRLNLTKLLETSSNTSERPHIEVVHDFSAHRSPVGMSSVILGSKLYFVGGERLDMDTSTPDFWSIPISRADAKNCTNLDLFVYDTECLSICPYNVKVPRLGGPMSYPIVVTLEGKIYVMERRPYFGCRENFSHPIFVVFNPTTGFWRSLTPPPFYKPFSREWKDDDLIMNHYAWGNKLAIVTNKSSYIFYAHQEAWREVDDLPNIYSCVEFKGFLIGMLVGVTNLISFELDDNGLPHSSNYHVLPELRIIFCPPLHNHSPGFVIPLDGDGSRMCFVYVGEDGTFERSFARLAMVKLHISTCIGRQKVTAVLEGLHNFDCNRLHLSGQTLLSSFIKCDHLDKHGIEADASCSSPSTRP</sequence>
<dbReference type="GeneID" id="110744569"/>
<proteinExistence type="predicted"/>